<protein>
    <submittedName>
        <fullName evidence="1">Uncharacterized protein</fullName>
    </submittedName>
</protein>
<dbReference type="AlphaFoldDB" id="A0A292PJM9"/>
<proteinExistence type="predicted"/>
<feature type="non-terminal residue" evidence="1">
    <location>
        <position position="1"/>
    </location>
</feature>
<keyword evidence="2" id="KW-1185">Reference proteome</keyword>
<organism evidence="1 2">
    <name type="scientific">Tuber aestivum</name>
    <name type="common">summer truffle</name>
    <dbReference type="NCBI Taxonomy" id="59557"/>
    <lineage>
        <taxon>Eukaryota</taxon>
        <taxon>Fungi</taxon>
        <taxon>Dikarya</taxon>
        <taxon>Ascomycota</taxon>
        <taxon>Pezizomycotina</taxon>
        <taxon>Pezizomycetes</taxon>
        <taxon>Pezizales</taxon>
        <taxon>Tuberaceae</taxon>
        <taxon>Tuber</taxon>
    </lineage>
</organism>
<dbReference type="EMBL" id="LN891179">
    <property type="protein sequence ID" value="CUS07749.1"/>
    <property type="molecule type" value="Genomic_DNA"/>
</dbReference>
<gene>
    <name evidence="1" type="ORF">GSTUAT00008157001</name>
</gene>
<evidence type="ECO:0000313" key="2">
    <source>
        <dbReference type="Proteomes" id="UP001412239"/>
    </source>
</evidence>
<reference evidence="1" key="1">
    <citation type="submission" date="2015-10" db="EMBL/GenBank/DDBJ databases">
        <authorList>
            <person name="Regsiter A."/>
            <person name="william w."/>
        </authorList>
    </citation>
    <scope>NUCLEOTIDE SEQUENCE</scope>
    <source>
        <strain evidence="1">Montdore</strain>
    </source>
</reference>
<accession>A0A292PJM9</accession>
<sequence>HQTKHTLDGNLCFTLLARLPAEPEILYTTANNLSDPTHVPVTVVRGKGLGAFSLDSVALSTVHTIPNPSTALYSPCSFKKSACPCKEVKSHREKVPPIPSTAFYPPPSLRTGVR</sequence>
<dbReference type="Proteomes" id="UP001412239">
    <property type="component" value="Unassembled WGS sequence"/>
</dbReference>
<name>A0A292PJM9_9PEZI</name>
<evidence type="ECO:0000313" key="1">
    <source>
        <dbReference type="EMBL" id="CUS07749.1"/>
    </source>
</evidence>
<feature type="non-terminal residue" evidence="1">
    <location>
        <position position="114"/>
    </location>
</feature>